<dbReference type="InterPro" id="IPR012349">
    <property type="entry name" value="Split_barrel_FMN-bd"/>
</dbReference>
<gene>
    <name evidence="3" type="ORF">SAMN05421779_101624</name>
</gene>
<dbReference type="SMART" id="SM00903">
    <property type="entry name" value="Flavin_Reduct"/>
    <property type="match status" value="1"/>
</dbReference>
<dbReference type="AlphaFoldDB" id="A0A1N7IUK3"/>
<organism evidence="3 4">
    <name type="scientific">Insolitispirillum peregrinum</name>
    <dbReference type="NCBI Taxonomy" id="80876"/>
    <lineage>
        <taxon>Bacteria</taxon>
        <taxon>Pseudomonadati</taxon>
        <taxon>Pseudomonadota</taxon>
        <taxon>Alphaproteobacteria</taxon>
        <taxon>Rhodospirillales</taxon>
        <taxon>Novispirillaceae</taxon>
        <taxon>Insolitispirillum</taxon>
    </lineage>
</organism>
<dbReference type="Pfam" id="PF01613">
    <property type="entry name" value="Flavin_Reduct"/>
    <property type="match status" value="1"/>
</dbReference>
<protein>
    <submittedName>
        <fullName evidence="3">NADH-FMN oxidoreductase RutF, flavin reductase (DIM6/NTAB) family</fullName>
    </submittedName>
</protein>
<keyword evidence="4" id="KW-1185">Reference proteome</keyword>
<evidence type="ECO:0000313" key="4">
    <source>
        <dbReference type="Proteomes" id="UP000185678"/>
    </source>
</evidence>
<evidence type="ECO:0000256" key="1">
    <source>
        <dbReference type="ARBA" id="ARBA00023002"/>
    </source>
</evidence>
<dbReference type="PANTHER" id="PTHR30466">
    <property type="entry name" value="FLAVIN REDUCTASE"/>
    <property type="match status" value="1"/>
</dbReference>
<accession>A0A1N7IUK3</accession>
<reference evidence="3 4" key="1">
    <citation type="submission" date="2017-01" db="EMBL/GenBank/DDBJ databases">
        <authorList>
            <person name="Mah S.A."/>
            <person name="Swanson W.J."/>
            <person name="Moy G.W."/>
            <person name="Vacquier V.D."/>
        </authorList>
    </citation>
    <scope>NUCLEOTIDE SEQUENCE [LARGE SCALE GENOMIC DNA]</scope>
    <source>
        <strain evidence="3 4">DSM 11589</strain>
    </source>
</reference>
<dbReference type="PANTHER" id="PTHR30466:SF1">
    <property type="entry name" value="FMN REDUCTASE (NADH) RUTF"/>
    <property type="match status" value="1"/>
</dbReference>
<feature type="domain" description="Flavin reductase like" evidence="2">
    <location>
        <begin position="19"/>
        <end position="162"/>
    </location>
</feature>
<dbReference type="GO" id="GO:0042602">
    <property type="term" value="F:riboflavin reductase (NADPH) activity"/>
    <property type="evidence" value="ECO:0007669"/>
    <property type="project" value="TreeGrafter"/>
</dbReference>
<keyword evidence="1" id="KW-0560">Oxidoreductase</keyword>
<evidence type="ECO:0000313" key="3">
    <source>
        <dbReference type="EMBL" id="SIS40696.1"/>
    </source>
</evidence>
<name>A0A1N7IUK3_9PROT</name>
<dbReference type="InterPro" id="IPR050268">
    <property type="entry name" value="NADH-dep_flavin_reductase"/>
</dbReference>
<dbReference type="STRING" id="80876.SAMN05421779_101624"/>
<dbReference type="SUPFAM" id="SSF50475">
    <property type="entry name" value="FMN-binding split barrel"/>
    <property type="match status" value="1"/>
</dbReference>
<dbReference type="GO" id="GO:0010181">
    <property type="term" value="F:FMN binding"/>
    <property type="evidence" value="ECO:0007669"/>
    <property type="project" value="InterPro"/>
</dbReference>
<proteinExistence type="predicted"/>
<dbReference type="Proteomes" id="UP000185678">
    <property type="component" value="Unassembled WGS sequence"/>
</dbReference>
<dbReference type="Gene3D" id="2.30.110.10">
    <property type="entry name" value="Electron Transport, Fmn-binding Protein, Chain A"/>
    <property type="match status" value="1"/>
</dbReference>
<sequence>MKSGGRIMELDERSFRKALGSFASGVTVVTATDADGAPVGVTVSAFSSLSLTPPLILFCLDRRNKALDAYSKGHFVVNILREDQRQASIQFASKVDDKWKGIAYTTNEHGVRMIENSLAQMECSVHEVLDGGDHLIIIGKVEKIECQTGGQPLLYFRGAYADLGEGV</sequence>
<dbReference type="InterPro" id="IPR002563">
    <property type="entry name" value="Flavin_Rdtase-like_dom"/>
</dbReference>
<evidence type="ECO:0000259" key="2">
    <source>
        <dbReference type="SMART" id="SM00903"/>
    </source>
</evidence>
<dbReference type="EMBL" id="FTOA01000001">
    <property type="protein sequence ID" value="SIS40696.1"/>
    <property type="molecule type" value="Genomic_DNA"/>
</dbReference>